<organism evidence="2 3">
    <name type="scientific">Streptomyces cuspidosporus</name>
    <dbReference type="NCBI Taxonomy" id="66882"/>
    <lineage>
        <taxon>Bacteria</taxon>
        <taxon>Bacillati</taxon>
        <taxon>Actinomycetota</taxon>
        <taxon>Actinomycetes</taxon>
        <taxon>Kitasatosporales</taxon>
        <taxon>Streptomycetaceae</taxon>
        <taxon>Streptomyces</taxon>
    </lineage>
</organism>
<protein>
    <submittedName>
        <fullName evidence="2">Uncharacterized protein</fullName>
    </submittedName>
</protein>
<accession>A0ABP5S7I9</accession>
<feature type="compositionally biased region" description="Basic and acidic residues" evidence="1">
    <location>
        <begin position="101"/>
        <end position="117"/>
    </location>
</feature>
<name>A0ABP5S7I9_9ACTN</name>
<evidence type="ECO:0000313" key="2">
    <source>
        <dbReference type="EMBL" id="GAA2326069.1"/>
    </source>
</evidence>
<evidence type="ECO:0000313" key="3">
    <source>
        <dbReference type="Proteomes" id="UP001500253"/>
    </source>
</evidence>
<feature type="region of interest" description="Disordered" evidence="1">
    <location>
        <begin position="86"/>
        <end position="141"/>
    </location>
</feature>
<reference evidence="3" key="1">
    <citation type="journal article" date="2019" name="Int. J. Syst. Evol. Microbiol.">
        <title>The Global Catalogue of Microorganisms (GCM) 10K type strain sequencing project: providing services to taxonomists for standard genome sequencing and annotation.</title>
        <authorList>
            <consortium name="The Broad Institute Genomics Platform"/>
            <consortium name="The Broad Institute Genome Sequencing Center for Infectious Disease"/>
            <person name="Wu L."/>
            <person name="Ma J."/>
        </authorList>
    </citation>
    <scope>NUCLEOTIDE SEQUENCE [LARGE SCALE GENOMIC DNA]</scope>
    <source>
        <strain evidence="3">JCM 4316</strain>
    </source>
</reference>
<proteinExistence type="predicted"/>
<evidence type="ECO:0000256" key="1">
    <source>
        <dbReference type="SAM" id="MobiDB-lite"/>
    </source>
</evidence>
<keyword evidence="3" id="KW-1185">Reference proteome</keyword>
<comment type="caution">
    <text evidence="2">The sequence shown here is derived from an EMBL/GenBank/DDBJ whole genome shotgun (WGS) entry which is preliminary data.</text>
</comment>
<dbReference type="EMBL" id="BAAASD010000001">
    <property type="protein sequence ID" value="GAA2326069.1"/>
    <property type="molecule type" value="Genomic_DNA"/>
</dbReference>
<gene>
    <name evidence="2" type="ORF">GCM10010246_04400</name>
</gene>
<dbReference type="Proteomes" id="UP001500253">
    <property type="component" value="Unassembled WGS sequence"/>
</dbReference>
<sequence length="141" mass="14268">MKEGSAGSTSTSAATALSESLFVVATLTHNGLIRAHRPRAALVLGGVDIGSGMSWTGDALEGAEGVGDGDQGDVVVPVSSGAAFEPVRKTAKGAGTPRPKHPTDPSRGDQIGSEREAAAAAARESADRCRPDVGPMMHHRA</sequence>